<evidence type="ECO:0000256" key="3">
    <source>
        <dbReference type="ARBA" id="ARBA00022692"/>
    </source>
</evidence>
<dbReference type="GeneID" id="110983082"/>
<keyword evidence="6 12" id="KW-0472">Membrane</keyword>
<dbReference type="InterPro" id="IPR017452">
    <property type="entry name" value="GPCR_Rhodpsn_7TM"/>
</dbReference>
<keyword evidence="14" id="KW-1185">Reference proteome</keyword>
<dbReference type="OrthoDB" id="10010417at2759"/>
<reference evidence="15" key="1">
    <citation type="submission" date="2025-08" db="UniProtKB">
        <authorList>
            <consortium name="RefSeq"/>
        </authorList>
    </citation>
    <scope>IDENTIFICATION</scope>
</reference>
<dbReference type="AlphaFoldDB" id="A0A8B7YYX3"/>
<dbReference type="PROSITE" id="PS50262">
    <property type="entry name" value="G_PROTEIN_RECEP_F1_2"/>
    <property type="match status" value="1"/>
</dbReference>
<feature type="transmembrane region" description="Helical" evidence="12">
    <location>
        <begin position="101"/>
        <end position="120"/>
    </location>
</feature>
<dbReference type="PRINTS" id="PR00242">
    <property type="entry name" value="DOPAMINER"/>
</dbReference>
<name>A0A8B7YYX3_ACAPL</name>
<feature type="transmembrane region" description="Helical" evidence="12">
    <location>
        <begin position="183"/>
        <end position="208"/>
    </location>
</feature>
<proteinExistence type="inferred from homology"/>
<keyword evidence="8 10" id="KW-0675">Receptor</keyword>
<evidence type="ECO:0000313" key="14">
    <source>
        <dbReference type="Proteomes" id="UP000694845"/>
    </source>
</evidence>
<evidence type="ECO:0000256" key="7">
    <source>
        <dbReference type="ARBA" id="ARBA00023157"/>
    </source>
</evidence>
<gene>
    <name evidence="15" type="primary">LOC110983082</name>
</gene>
<dbReference type="SMART" id="SM01381">
    <property type="entry name" value="7TM_GPCR_Srsx"/>
    <property type="match status" value="1"/>
</dbReference>
<keyword evidence="2" id="KW-1003">Cell membrane</keyword>
<evidence type="ECO:0000256" key="10">
    <source>
        <dbReference type="RuleBase" id="RU000688"/>
    </source>
</evidence>
<dbReference type="InterPro" id="IPR000929">
    <property type="entry name" value="Dopamine_rcpt"/>
</dbReference>
<evidence type="ECO:0000256" key="8">
    <source>
        <dbReference type="ARBA" id="ARBA00023170"/>
    </source>
</evidence>
<comment type="subcellular location">
    <subcellularLocation>
        <location evidence="1">Cell membrane</location>
        <topology evidence="1">Multi-pass membrane protein</topology>
    </subcellularLocation>
</comment>
<evidence type="ECO:0000256" key="11">
    <source>
        <dbReference type="SAM" id="MobiDB-lite"/>
    </source>
</evidence>
<evidence type="ECO:0000256" key="9">
    <source>
        <dbReference type="ARBA" id="ARBA00023224"/>
    </source>
</evidence>
<dbReference type="GO" id="GO:0005886">
    <property type="term" value="C:plasma membrane"/>
    <property type="evidence" value="ECO:0007669"/>
    <property type="project" value="UniProtKB-SubCell"/>
</dbReference>
<feature type="transmembrane region" description="Helical" evidence="12">
    <location>
        <begin position="141"/>
        <end position="163"/>
    </location>
</feature>
<evidence type="ECO:0000256" key="4">
    <source>
        <dbReference type="ARBA" id="ARBA00022989"/>
    </source>
</evidence>
<dbReference type="PROSITE" id="PS00237">
    <property type="entry name" value="G_PROTEIN_RECEP_F1_1"/>
    <property type="match status" value="1"/>
</dbReference>
<feature type="transmembrane region" description="Helical" evidence="12">
    <location>
        <begin position="29"/>
        <end position="51"/>
    </location>
</feature>
<dbReference type="Proteomes" id="UP000694845">
    <property type="component" value="Unplaced"/>
</dbReference>
<keyword evidence="5 10" id="KW-0297">G-protein coupled receptor</keyword>
<feature type="transmembrane region" description="Helical" evidence="12">
    <location>
        <begin position="340"/>
        <end position="359"/>
    </location>
</feature>
<feature type="transmembrane region" description="Helical" evidence="12">
    <location>
        <begin position="300"/>
        <end position="320"/>
    </location>
</feature>
<dbReference type="PANTHER" id="PTHR24248:SF125">
    <property type="entry name" value="DOPAMINE D2-LIKE RECEPTOR"/>
    <property type="match status" value="1"/>
</dbReference>
<sequence length="391" mass="43582">MDNVTSPNRFNNLTREVPEPDIGLTILKITLLTPIIISGIIGNLLVCISVFKFRSLRIVANYFIVSLAIADLAVSSVVMPLGLYQEVVAGQWYLGPIICDVWVSMDVLTCTSSIWNLCVISVDRFLAITRPIQYAIKRTPIMSLITILLAWGLSFLISIPALVLVGGYDAMASDECQLNVSPIFQVGSSCLSFYVPCFILLIVYYKIFRSVQKLGRRKPGSVKYRKGPAYKNGVGAGKTTLVTKFVNEKTENFATLCDKQEPSSGETEKPNQDRKSQEASSGEKVGSRTKRISVARERKATSVLAIVVTVFICCWLPFFITNVVIGLCPNCNITHTTFATVTWLGWVNSAANPVIYTIFNREFRTAFRRLLFCCASDSYMRRQYLSTLTNY</sequence>
<evidence type="ECO:0000256" key="2">
    <source>
        <dbReference type="ARBA" id="ARBA00022475"/>
    </source>
</evidence>
<feature type="transmembrane region" description="Helical" evidence="12">
    <location>
        <begin position="58"/>
        <end position="81"/>
    </location>
</feature>
<dbReference type="PRINTS" id="PR00237">
    <property type="entry name" value="GPCRRHODOPSN"/>
</dbReference>
<organism evidence="14 15">
    <name type="scientific">Acanthaster planci</name>
    <name type="common">Crown-of-thorns starfish</name>
    <dbReference type="NCBI Taxonomy" id="133434"/>
    <lineage>
        <taxon>Eukaryota</taxon>
        <taxon>Metazoa</taxon>
        <taxon>Echinodermata</taxon>
        <taxon>Eleutherozoa</taxon>
        <taxon>Asterozoa</taxon>
        <taxon>Asteroidea</taxon>
        <taxon>Valvatacea</taxon>
        <taxon>Valvatida</taxon>
        <taxon>Acanthasteridae</taxon>
        <taxon>Acanthaster</taxon>
    </lineage>
</organism>
<keyword evidence="4 12" id="KW-1133">Transmembrane helix</keyword>
<protein>
    <submittedName>
        <fullName evidence="15">D(2) dopamine receptor-like</fullName>
    </submittedName>
</protein>
<evidence type="ECO:0000256" key="1">
    <source>
        <dbReference type="ARBA" id="ARBA00004651"/>
    </source>
</evidence>
<dbReference type="OMA" id="TCTSSIW"/>
<dbReference type="PANTHER" id="PTHR24248">
    <property type="entry name" value="ADRENERGIC RECEPTOR-RELATED G-PROTEIN COUPLED RECEPTOR"/>
    <property type="match status" value="1"/>
</dbReference>
<keyword evidence="9 10" id="KW-0807">Transducer</keyword>
<keyword evidence="7" id="KW-1015">Disulfide bond</keyword>
<dbReference type="Gene3D" id="1.20.1070.10">
    <property type="entry name" value="Rhodopsin 7-helix transmembrane proteins"/>
    <property type="match status" value="1"/>
</dbReference>
<feature type="region of interest" description="Disordered" evidence="11">
    <location>
        <begin position="257"/>
        <end position="285"/>
    </location>
</feature>
<keyword evidence="3 10" id="KW-0812">Transmembrane</keyword>
<dbReference type="CDD" id="cd14967">
    <property type="entry name" value="7tmA_amine_R-like"/>
    <property type="match status" value="1"/>
</dbReference>
<evidence type="ECO:0000256" key="6">
    <source>
        <dbReference type="ARBA" id="ARBA00023136"/>
    </source>
</evidence>
<dbReference type="GO" id="GO:0004930">
    <property type="term" value="F:G protein-coupled receptor activity"/>
    <property type="evidence" value="ECO:0007669"/>
    <property type="project" value="UniProtKB-KW"/>
</dbReference>
<dbReference type="Pfam" id="PF00001">
    <property type="entry name" value="7tm_1"/>
    <property type="match status" value="1"/>
</dbReference>
<dbReference type="InterPro" id="IPR000276">
    <property type="entry name" value="GPCR_Rhodpsn"/>
</dbReference>
<dbReference type="SUPFAM" id="SSF81321">
    <property type="entry name" value="Family A G protein-coupled receptor-like"/>
    <property type="match status" value="1"/>
</dbReference>
<evidence type="ECO:0000256" key="12">
    <source>
        <dbReference type="SAM" id="Phobius"/>
    </source>
</evidence>
<feature type="domain" description="G-protein coupled receptors family 1 profile" evidence="13">
    <location>
        <begin position="42"/>
        <end position="356"/>
    </location>
</feature>
<comment type="similarity">
    <text evidence="10">Belongs to the G-protein coupled receptor 1 family.</text>
</comment>
<dbReference type="RefSeq" id="XP_022097700.1">
    <property type="nucleotide sequence ID" value="XM_022242008.1"/>
</dbReference>
<feature type="compositionally biased region" description="Basic and acidic residues" evidence="11">
    <location>
        <begin position="258"/>
        <end position="277"/>
    </location>
</feature>
<dbReference type="KEGG" id="aplc:110983082"/>
<evidence type="ECO:0000259" key="13">
    <source>
        <dbReference type="PROSITE" id="PS50262"/>
    </source>
</evidence>
<evidence type="ECO:0000256" key="5">
    <source>
        <dbReference type="ARBA" id="ARBA00023040"/>
    </source>
</evidence>
<accession>A0A8B7YYX3</accession>
<evidence type="ECO:0000313" key="15">
    <source>
        <dbReference type="RefSeq" id="XP_022097700.1"/>
    </source>
</evidence>